<evidence type="ECO:0000313" key="8">
    <source>
        <dbReference type="Proteomes" id="UP001152646"/>
    </source>
</evidence>
<keyword evidence="3" id="KW-0804">Transcription</keyword>
<protein>
    <recommendedName>
        <fullName evidence="6">JmjC domain-containing protein</fullName>
    </recommendedName>
</protein>
<accession>A0A9W4NI24</accession>
<dbReference type="InterPro" id="IPR003347">
    <property type="entry name" value="JmjC_dom"/>
</dbReference>
<proteinExistence type="predicted"/>
<keyword evidence="4" id="KW-0539">Nucleus</keyword>
<name>A0A9W4NI24_9EURO</name>
<evidence type="ECO:0000256" key="3">
    <source>
        <dbReference type="ARBA" id="ARBA00023163"/>
    </source>
</evidence>
<organism evidence="7 8">
    <name type="scientific">Penicillium salamii</name>
    <dbReference type="NCBI Taxonomy" id="1612424"/>
    <lineage>
        <taxon>Eukaryota</taxon>
        <taxon>Fungi</taxon>
        <taxon>Dikarya</taxon>
        <taxon>Ascomycota</taxon>
        <taxon>Pezizomycotina</taxon>
        <taxon>Eurotiomycetes</taxon>
        <taxon>Eurotiomycetidae</taxon>
        <taxon>Eurotiales</taxon>
        <taxon>Aspergillaceae</taxon>
        <taxon>Penicillium</taxon>
    </lineage>
</organism>
<dbReference type="SMART" id="SM00558">
    <property type="entry name" value="JmjC"/>
    <property type="match status" value="1"/>
</dbReference>
<gene>
    <name evidence="7" type="ORF">PSALAMII_LOCUS5081</name>
</gene>
<dbReference type="SUPFAM" id="SSF51197">
    <property type="entry name" value="Clavaminate synthase-like"/>
    <property type="match status" value="1"/>
</dbReference>
<evidence type="ECO:0000256" key="5">
    <source>
        <dbReference type="SAM" id="MobiDB-lite"/>
    </source>
</evidence>
<comment type="subcellular location">
    <subcellularLocation>
        <location evidence="1">Nucleus</location>
    </subcellularLocation>
</comment>
<evidence type="ECO:0000259" key="6">
    <source>
        <dbReference type="PROSITE" id="PS51184"/>
    </source>
</evidence>
<evidence type="ECO:0000256" key="4">
    <source>
        <dbReference type="ARBA" id="ARBA00023242"/>
    </source>
</evidence>
<dbReference type="AlphaFoldDB" id="A0A9W4NI24"/>
<feature type="compositionally biased region" description="Low complexity" evidence="5">
    <location>
        <begin position="575"/>
        <end position="585"/>
    </location>
</feature>
<dbReference type="GO" id="GO:0005634">
    <property type="term" value="C:nucleus"/>
    <property type="evidence" value="ECO:0007669"/>
    <property type="project" value="UniProtKB-SubCell"/>
</dbReference>
<reference evidence="7" key="1">
    <citation type="submission" date="2021-07" db="EMBL/GenBank/DDBJ databases">
        <authorList>
            <person name="Branca A.L. A."/>
        </authorList>
    </citation>
    <scope>NUCLEOTIDE SEQUENCE</scope>
</reference>
<keyword evidence="2" id="KW-0805">Transcription regulation</keyword>
<evidence type="ECO:0000313" key="7">
    <source>
        <dbReference type="EMBL" id="CAG8372452.1"/>
    </source>
</evidence>
<dbReference type="EMBL" id="CAJVPA010000182">
    <property type="protein sequence ID" value="CAG8372452.1"/>
    <property type="molecule type" value="Genomic_DNA"/>
</dbReference>
<dbReference type="Pfam" id="PF10497">
    <property type="entry name" value="zf-4CXXC_R1"/>
    <property type="match status" value="1"/>
</dbReference>
<dbReference type="InterPro" id="IPR018866">
    <property type="entry name" value="Znf-4CXXC_R1"/>
</dbReference>
<evidence type="ECO:0000256" key="2">
    <source>
        <dbReference type="ARBA" id="ARBA00023015"/>
    </source>
</evidence>
<evidence type="ECO:0000256" key="1">
    <source>
        <dbReference type="ARBA" id="ARBA00004123"/>
    </source>
</evidence>
<comment type="caution">
    <text evidence="7">The sequence shown here is derived from an EMBL/GenBank/DDBJ whole genome shotgun (WGS) entry which is preliminary data.</text>
</comment>
<sequence>MPAHRSRMAFEPMPPDLDINEVVESTPNFDFAMRITCESVDEHPFEQFEKLVLYQVVLSGRPLVIEGFQEYLDKRLFSERWLRETYSSKIEVVRDLNKKVNTSYTMGHYLQSLPLLARRMTPDDYTRKDRQRLYMKDIDCPKEWHDFLENLIPPSLFYLNDAPKDFRGPASRMSSLSGIPRTAEQEMIAPAGDLMSSLPASQRAENLMCYIGHEGTYTPAHQEMCASLGHNLMVDASGGGQENGQQTQPGSSIWLMTDNKDRHVVAEYWMSVLGHDIDIEDFFAPLHAWQIAPFRTWVVEQKPGDLILVPPLAAHQVWNRGSRTMKVAWNRTTVDTLELALRESLPHARMVCRDEQYKNKAIVYFTLEKYSKLLQGAKNMKHWVVDQLWQDFKRLFNMYKDILLSESFSQRKPEKSVEFHEYQSNVTCSFCRCNIFNRFLTCSGCADAQHLGEDLGPYDVCMDCYAMGRSCQCVSKLQWMEQFPIKQLTDRYDSWRRLIVTSEEARKQTSDIKEFKQKFPTFVVARGQTGRRSIAEICQEQLARRPWNDPQNPKPVNQRNQLLAKRTNGKGKGNTKGNTNGTANGHGDGESDVDEDSPRKKRKFRPSSSRNPQGMNRCHVCQHLEMNWKLASCSNCDQNYCYGSLYRAFEIRPHEAMEKHHWLCPKCRKVCSCGGCHRDVNNKPYAPNFTVLGHDTSTVADPRSIEVLVDFRKSNLWWLKKFGGDDVHGRIAKRQQEAEDTDHARRAKLTAEGFKFETSPFDQANQLPNGYENGSAFDMPLDPSLIDGSFLTG</sequence>
<dbReference type="PROSITE" id="PS51184">
    <property type="entry name" value="JMJC"/>
    <property type="match status" value="1"/>
</dbReference>
<dbReference type="Proteomes" id="UP001152646">
    <property type="component" value="Unassembled WGS sequence"/>
</dbReference>
<feature type="domain" description="JmjC" evidence="6">
    <location>
        <begin position="168"/>
        <end position="348"/>
    </location>
</feature>
<dbReference type="OrthoDB" id="298344at2759"/>
<dbReference type="Gene3D" id="2.60.120.650">
    <property type="entry name" value="Cupin"/>
    <property type="match status" value="1"/>
</dbReference>
<feature type="region of interest" description="Disordered" evidence="5">
    <location>
        <begin position="564"/>
        <end position="615"/>
    </location>
</feature>